<dbReference type="OrthoDB" id="417208at2759"/>
<evidence type="ECO:0000313" key="6">
    <source>
        <dbReference type="EMBL" id="SCU89034.1"/>
    </source>
</evidence>
<dbReference type="AlphaFoldDB" id="A0A1G4JFL7"/>
<dbReference type="GO" id="GO:0005869">
    <property type="term" value="C:dynactin complex"/>
    <property type="evidence" value="ECO:0007669"/>
    <property type="project" value="TreeGrafter"/>
</dbReference>
<evidence type="ECO:0000256" key="4">
    <source>
        <dbReference type="ARBA" id="ARBA00034706"/>
    </source>
</evidence>
<sequence>MDSGNDWIQTRSGSRISRRAQIRGQNKVILAGMCVLSDHCTLKGDVPLRSKVAAAISMGEFCIIEKGCWLEPPQIGHKSLKGNVSQEEITAVHGSLTLGSFVLLRENCKIQCSQIGRSVVVGHNALLSLGCEIGDVVIVDPHVKVPAKSKIPSFSRVRQHARFKDAVELSILPNGFRKCIETWCKFEYLGIPVDVDEILSDN</sequence>
<dbReference type="PANTHER" id="PTHR46126">
    <property type="entry name" value="DYNACTIN SUBUNIT 5"/>
    <property type="match status" value="1"/>
</dbReference>
<dbReference type="SUPFAM" id="SSF51161">
    <property type="entry name" value="Trimeric LpxA-like enzymes"/>
    <property type="match status" value="1"/>
</dbReference>
<comment type="subcellular location">
    <subcellularLocation>
        <location evidence="1">Cytoplasm</location>
        <location evidence="1">Cytoskeleton</location>
    </subcellularLocation>
</comment>
<dbReference type="InterPro" id="IPR047125">
    <property type="entry name" value="DCTN5"/>
</dbReference>
<reference evidence="7" key="1">
    <citation type="submission" date="2016-03" db="EMBL/GenBank/DDBJ databases">
        <authorList>
            <person name="Devillers H."/>
        </authorList>
    </citation>
    <scope>NUCLEOTIDE SEQUENCE [LARGE SCALE GENOMIC DNA]</scope>
</reference>
<comment type="similarity">
    <text evidence="4">Belongs to the dynactin subunits 5/6 family. Dynactin subunit 5 subfamily.</text>
</comment>
<keyword evidence="7" id="KW-1185">Reference proteome</keyword>
<gene>
    <name evidence="6" type="ORF">LADA_0E13344G</name>
</gene>
<dbReference type="EMBL" id="LT598455">
    <property type="protein sequence ID" value="SCU89034.1"/>
    <property type="molecule type" value="Genomic_DNA"/>
</dbReference>
<evidence type="ECO:0000256" key="2">
    <source>
        <dbReference type="ARBA" id="ARBA00022490"/>
    </source>
</evidence>
<evidence type="ECO:0000256" key="3">
    <source>
        <dbReference type="ARBA" id="ARBA00023212"/>
    </source>
</evidence>
<keyword evidence="2" id="KW-0963">Cytoplasm</keyword>
<name>A0A1G4JFL7_9SACH</name>
<dbReference type="Pfam" id="PF21711">
    <property type="entry name" value="DCTN5"/>
    <property type="match status" value="1"/>
</dbReference>
<protein>
    <recommendedName>
        <fullName evidence="5">Dynactin subunit 5</fullName>
    </recommendedName>
</protein>
<dbReference type="PANTHER" id="PTHR46126:SF1">
    <property type="entry name" value="DYNACTIN SUBUNIT 5"/>
    <property type="match status" value="1"/>
</dbReference>
<keyword evidence="3" id="KW-0206">Cytoskeleton</keyword>
<dbReference type="Gene3D" id="2.160.10.10">
    <property type="entry name" value="Hexapeptide repeat proteins"/>
    <property type="match status" value="1"/>
</dbReference>
<dbReference type="InterPro" id="IPR011004">
    <property type="entry name" value="Trimer_LpxA-like_sf"/>
</dbReference>
<dbReference type="Proteomes" id="UP000190274">
    <property type="component" value="Chromosome E"/>
</dbReference>
<organism evidence="6 7">
    <name type="scientific">Lachancea dasiensis</name>
    <dbReference type="NCBI Taxonomy" id="1072105"/>
    <lineage>
        <taxon>Eukaryota</taxon>
        <taxon>Fungi</taxon>
        <taxon>Dikarya</taxon>
        <taxon>Ascomycota</taxon>
        <taxon>Saccharomycotina</taxon>
        <taxon>Saccharomycetes</taxon>
        <taxon>Saccharomycetales</taxon>
        <taxon>Saccharomycetaceae</taxon>
        <taxon>Lachancea</taxon>
    </lineage>
</organism>
<dbReference type="STRING" id="1266660.A0A1G4JFL7"/>
<accession>A0A1G4JFL7</accession>
<evidence type="ECO:0000256" key="1">
    <source>
        <dbReference type="ARBA" id="ARBA00004245"/>
    </source>
</evidence>
<evidence type="ECO:0000256" key="5">
    <source>
        <dbReference type="ARBA" id="ARBA00034865"/>
    </source>
</evidence>
<evidence type="ECO:0000313" key="7">
    <source>
        <dbReference type="Proteomes" id="UP000190274"/>
    </source>
</evidence>
<proteinExistence type="inferred from homology"/>